<dbReference type="FunFam" id="1.10.150.80:FF:000001">
    <property type="entry name" value="Putative exosome component 10"/>
    <property type="match status" value="1"/>
</dbReference>
<dbReference type="GO" id="GO:0071037">
    <property type="term" value="P:nuclear polyadenylation-dependent snRNA catabolic process"/>
    <property type="evidence" value="ECO:0007669"/>
    <property type="project" value="TreeGrafter"/>
</dbReference>
<dbReference type="InterPro" id="IPR049559">
    <property type="entry name" value="Rrp6p-like_exo"/>
</dbReference>
<dbReference type="GO" id="GO:0071039">
    <property type="term" value="P:nuclear polyadenylation-dependent CUT catabolic process"/>
    <property type="evidence" value="ECO:0007669"/>
    <property type="project" value="TreeGrafter"/>
</dbReference>
<feature type="region of interest" description="Disordered" evidence="7">
    <location>
        <begin position="401"/>
        <end position="421"/>
    </location>
</feature>
<dbReference type="Proteomes" id="UP001293593">
    <property type="component" value="Unassembled WGS sequence"/>
</dbReference>
<dbReference type="GO" id="GO:0005730">
    <property type="term" value="C:nucleolus"/>
    <property type="evidence" value="ECO:0007669"/>
    <property type="project" value="TreeGrafter"/>
</dbReference>
<feature type="compositionally biased region" description="Polar residues" evidence="7">
    <location>
        <begin position="412"/>
        <end position="421"/>
    </location>
</feature>
<evidence type="ECO:0000256" key="7">
    <source>
        <dbReference type="SAM" id="MobiDB-lite"/>
    </source>
</evidence>
<evidence type="ECO:0000313" key="10">
    <source>
        <dbReference type="Proteomes" id="UP001293593"/>
    </source>
</evidence>
<evidence type="ECO:0000259" key="8">
    <source>
        <dbReference type="PROSITE" id="PS50967"/>
    </source>
</evidence>
<gene>
    <name evidence="9" type="ORF">QN277_013515</name>
</gene>
<dbReference type="PANTHER" id="PTHR12124:SF47">
    <property type="entry name" value="EXOSOME COMPONENT 10"/>
    <property type="match status" value="1"/>
</dbReference>
<keyword evidence="2" id="KW-0540">Nuclease</keyword>
<dbReference type="Gene3D" id="3.30.420.10">
    <property type="entry name" value="Ribonuclease H-like superfamily/Ribonuclease H"/>
    <property type="match status" value="1"/>
</dbReference>
<dbReference type="Gene3D" id="1.10.150.80">
    <property type="entry name" value="HRDC domain"/>
    <property type="match status" value="1"/>
</dbReference>
<evidence type="ECO:0000256" key="4">
    <source>
        <dbReference type="ARBA" id="ARBA00022839"/>
    </source>
</evidence>
<comment type="subcellular location">
    <subcellularLocation>
        <location evidence="1">Nucleus</location>
    </subcellularLocation>
</comment>
<dbReference type="SUPFAM" id="SSF53098">
    <property type="entry name" value="Ribonuclease H-like"/>
    <property type="match status" value="1"/>
</dbReference>
<dbReference type="GO" id="GO:0071040">
    <property type="term" value="P:nuclear polyadenylation-dependent antisense transcript catabolic process"/>
    <property type="evidence" value="ECO:0007669"/>
    <property type="project" value="TreeGrafter"/>
</dbReference>
<keyword evidence="6" id="KW-0539">Nucleus</keyword>
<dbReference type="GO" id="GO:0071051">
    <property type="term" value="P:poly(A)-dependent snoRNA 3'-end processing"/>
    <property type="evidence" value="ECO:0007669"/>
    <property type="project" value="TreeGrafter"/>
</dbReference>
<dbReference type="InterPro" id="IPR010997">
    <property type="entry name" value="HRDC-like_sf"/>
</dbReference>
<dbReference type="InterPro" id="IPR045092">
    <property type="entry name" value="Rrp6-like"/>
</dbReference>
<sequence>MAKTPFHDPDITRPQDAYRILVDNSNQPFEHVWMENRDDGQKVHPLIKRKLSALDFFHKDCWDVEPIKPPSIDCTPFKIVEDLKDLKELAYKLKAVQEFAVDLEHNSYRSFQGLTCLMQISTRTEDFVIDTLKLRIYVGPFLRELFKDPTKSKVMHGADGDVRWLQRDFGIYICNLFDTGQASRVLKLERNSLGYLLHHYCGVIADKQYQIADWRLRPLPDEMLRYAREDTHYLLYIYDLMKKELFGLSKDCQNYDNPLLKVYELSYGVCLQLYEKELWTENSFLNIHGLKRAGFNALQLAVASGLHGWRDVVARTEDESTGYVMPNKTLLEIAKHLPITISGLKSLIKSEQPYVEWNYVNIVNIILNSGQNAYAFEALAQELERRRLTAGNEEIKLEQTETHMAQKHANDPGSTRTRCNDQENTNQVRENSLVSYTSVEAEDVSELSSNFERCFQPNNQNKIRTILENSGTQWLVATEATFDFEQVKFEDDAERMRPPHQCD</sequence>
<dbReference type="GO" id="GO:0000176">
    <property type="term" value="C:nuclear exosome (RNase complex)"/>
    <property type="evidence" value="ECO:0007669"/>
    <property type="project" value="TreeGrafter"/>
</dbReference>
<dbReference type="Pfam" id="PF00570">
    <property type="entry name" value="HRDC"/>
    <property type="match status" value="1"/>
</dbReference>
<dbReference type="PROSITE" id="PS50967">
    <property type="entry name" value="HRDC"/>
    <property type="match status" value="1"/>
</dbReference>
<evidence type="ECO:0000256" key="6">
    <source>
        <dbReference type="ARBA" id="ARBA00023242"/>
    </source>
</evidence>
<organism evidence="9 10">
    <name type="scientific">Acacia crassicarpa</name>
    <name type="common">northern wattle</name>
    <dbReference type="NCBI Taxonomy" id="499986"/>
    <lineage>
        <taxon>Eukaryota</taxon>
        <taxon>Viridiplantae</taxon>
        <taxon>Streptophyta</taxon>
        <taxon>Embryophyta</taxon>
        <taxon>Tracheophyta</taxon>
        <taxon>Spermatophyta</taxon>
        <taxon>Magnoliopsida</taxon>
        <taxon>eudicotyledons</taxon>
        <taxon>Gunneridae</taxon>
        <taxon>Pentapetalae</taxon>
        <taxon>rosids</taxon>
        <taxon>fabids</taxon>
        <taxon>Fabales</taxon>
        <taxon>Fabaceae</taxon>
        <taxon>Caesalpinioideae</taxon>
        <taxon>mimosoid clade</taxon>
        <taxon>Acacieae</taxon>
        <taxon>Acacia</taxon>
    </lineage>
</organism>
<evidence type="ECO:0000313" key="9">
    <source>
        <dbReference type="EMBL" id="KAK4282100.1"/>
    </source>
</evidence>
<reference evidence="9" key="1">
    <citation type="submission" date="2023-10" db="EMBL/GenBank/DDBJ databases">
        <title>Chromosome-level genome of the transformable northern wattle, Acacia crassicarpa.</title>
        <authorList>
            <person name="Massaro I."/>
            <person name="Sinha N.R."/>
            <person name="Poethig S."/>
            <person name="Leichty A.R."/>
        </authorList>
    </citation>
    <scope>NUCLEOTIDE SEQUENCE</scope>
    <source>
        <strain evidence="9">Acra3RX</strain>
        <tissue evidence="9">Leaf</tissue>
    </source>
</reference>
<dbReference type="PANTHER" id="PTHR12124">
    <property type="entry name" value="POLYMYOSITIS/SCLERODERMA AUTOANTIGEN-RELATED"/>
    <property type="match status" value="1"/>
</dbReference>
<dbReference type="GO" id="GO:0003727">
    <property type="term" value="F:single-stranded RNA binding"/>
    <property type="evidence" value="ECO:0007669"/>
    <property type="project" value="TreeGrafter"/>
</dbReference>
<evidence type="ECO:0000256" key="1">
    <source>
        <dbReference type="ARBA" id="ARBA00004123"/>
    </source>
</evidence>
<dbReference type="GO" id="GO:0071035">
    <property type="term" value="P:nuclear polyadenylation-dependent rRNA catabolic process"/>
    <property type="evidence" value="ECO:0007669"/>
    <property type="project" value="TreeGrafter"/>
</dbReference>
<feature type="domain" description="HRDC" evidence="8">
    <location>
        <begin position="296"/>
        <end position="376"/>
    </location>
</feature>
<dbReference type="GO" id="GO:0071036">
    <property type="term" value="P:nuclear polyadenylation-dependent snoRNA catabolic process"/>
    <property type="evidence" value="ECO:0007669"/>
    <property type="project" value="TreeGrafter"/>
</dbReference>
<keyword evidence="3" id="KW-0378">Hydrolase</keyword>
<dbReference type="GO" id="GO:0071044">
    <property type="term" value="P:histone mRNA catabolic process"/>
    <property type="evidence" value="ECO:0007669"/>
    <property type="project" value="TreeGrafter"/>
</dbReference>
<dbReference type="AlphaFoldDB" id="A0AAE1N3U6"/>
<dbReference type="SUPFAM" id="SSF47819">
    <property type="entry name" value="HRDC-like"/>
    <property type="match status" value="1"/>
</dbReference>
<name>A0AAE1N3U6_9FABA</name>
<dbReference type="GO" id="GO:0000467">
    <property type="term" value="P:exonucleolytic trimming to generate mature 3'-end of 5.8S rRNA from tricistronic rRNA transcript (SSU-rRNA, 5.8S rRNA, LSU-rRNA)"/>
    <property type="evidence" value="ECO:0007669"/>
    <property type="project" value="InterPro"/>
</dbReference>
<dbReference type="InterPro" id="IPR002121">
    <property type="entry name" value="HRDC_dom"/>
</dbReference>
<dbReference type="GO" id="GO:0080188">
    <property type="term" value="P:gene silencing by siRNA-directed DNA methylation"/>
    <property type="evidence" value="ECO:0007669"/>
    <property type="project" value="UniProtKB-ARBA"/>
</dbReference>
<proteinExistence type="predicted"/>
<dbReference type="GO" id="GO:0000175">
    <property type="term" value="F:3'-5'-RNA exonuclease activity"/>
    <property type="evidence" value="ECO:0007669"/>
    <property type="project" value="InterPro"/>
</dbReference>
<evidence type="ECO:0000256" key="5">
    <source>
        <dbReference type="ARBA" id="ARBA00023158"/>
    </source>
</evidence>
<dbReference type="EMBL" id="JAWXYG010000002">
    <property type="protein sequence ID" value="KAK4282100.1"/>
    <property type="molecule type" value="Genomic_DNA"/>
</dbReference>
<keyword evidence="4" id="KW-0269">Exonuclease</keyword>
<dbReference type="SMART" id="SM00341">
    <property type="entry name" value="HRDC"/>
    <property type="match status" value="1"/>
</dbReference>
<dbReference type="GO" id="GO:0071038">
    <property type="term" value="P:TRAMP-dependent tRNA surveillance pathway"/>
    <property type="evidence" value="ECO:0007669"/>
    <property type="project" value="TreeGrafter"/>
</dbReference>
<keyword evidence="5" id="KW-0943">RNA-mediated gene silencing</keyword>
<comment type="caution">
    <text evidence="9">The sequence shown here is derived from an EMBL/GenBank/DDBJ whole genome shotgun (WGS) entry which is preliminary data.</text>
</comment>
<dbReference type="FunFam" id="3.30.420.10:FF:000065">
    <property type="entry name" value="Protein RRP6-like 2 isoform A"/>
    <property type="match status" value="1"/>
</dbReference>
<dbReference type="InterPro" id="IPR002562">
    <property type="entry name" value="3'-5'_exonuclease_dom"/>
</dbReference>
<keyword evidence="10" id="KW-1185">Reference proteome</keyword>
<dbReference type="InterPro" id="IPR012337">
    <property type="entry name" value="RNaseH-like_sf"/>
</dbReference>
<dbReference type="Pfam" id="PF01612">
    <property type="entry name" value="DNA_pol_A_exo1"/>
    <property type="match status" value="1"/>
</dbReference>
<dbReference type="GO" id="GO:0000166">
    <property type="term" value="F:nucleotide binding"/>
    <property type="evidence" value="ECO:0007669"/>
    <property type="project" value="InterPro"/>
</dbReference>
<accession>A0AAE1N3U6</accession>
<dbReference type="SMART" id="SM00474">
    <property type="entry name" value="35EXOc"/>
    <property type="match status" value="1"/>
</dbReference>
<protein>
    <recommendedName>
        <fullName evidence="8">HRDC domain-containing protein</fullName>
    </recommendedName>
</protein>
<evidence type="ECO:0000256" key="2">
    <source>
        <dbReference type="ARBA" id="ARBA00022722"/>
    </source>
</evidence>
<dbReference type="InterPro" id="IPR044876">
    <property type="entry name" value="HRDC_dom_sf"/>
</dbReference>
<dbReference type="CDD" id="cd06147">
    <property type="entry name" value="Rrp6p_like_exo"/>
    <property type="match status" value="1"/>
</dbReference>
<dbReference type="InterPro" id="IPR036397">
    <property type="entry name" value="RNaseH_sf"/>
</dbReference>
<evidence type="ECO:0000256" key="3">
    <source>
        <dbReference type="ARBA" id="ARBA00022801"/>
    </source>
</evidence>